<keyword evidence="4 10" id="KW-0808">Transferase</keyword>
<dbReference type="SUPFAM" id="SSF55973">
    <property type="entry name" value="S-adenosylmethionine synthetase"/>
    <property type="match status" value="3"/>
</dbReference>
<feature type="binding site" evidence="10">
    <location>
        <position position="260"/>
    </location>
    <ligand>
        <name>L-methionine</name>
        <dbReference type="ChEBI" id="CHEBI:57844"/>
        <note>ligand shared between two neighboring subunits</note>
    </ligand>
</feature>
<feature type="binding site" evidence="10">
    <location>
        <position position="43"/>
    </location>
    <ligand>
        <name>K(+)</name>
        <dbReference type="ChEBI" id="CHEBI:29103"/>
    </ligand>
</feature>
<keyword evidence="7 10" id="KW-0067">ATP-binding</keyword>
<evidence type="ECO:0000259" key="15">
    <source>
        <dbReference type="Pfam" id="PF02773"/>
    </source>
</evidence>
<dbReference type="InterPro" id="IPR022631">
    <property type="entry name" value="ADOMET_SYNTHASE_CS"/>
</dbReference>
<dbReference type="EMBL" id="JBHTEB010000001">
    <property type="protein sequence ID" value="MFD0319280.1"/>
    <property type="molecule type" value="Genomic_DNA"/>
</dbReference>
<feature type="binding site" description="in other chain" evidence="10">
    <location>
        <position position="99"/>
    </location>
    <ligand>
        <name>L-methionine</name>
        <dbReference type="ChEBI" id="CHEBI:57844"/>
        <note>ligand shared between two neighboring subunits</note>
    </ligand>
</feature>
<dbReference type="InterPro" id="IPR022628">
    <property type="entry name" value="S-AdoMet_synt_N"/>
</dbReference>
<dbReference type="InterPro" id="IPR022629">
    <property type="entry name" value="S-AdoMet_synt_central"/>
</dbReference>
<dbReference type="Pfam" id="PF02772">
    <property type="entry name" value="S-AdoMet_synt_M"/>
    <property type="match status" value="1"/>
</dbReference>
<dbReference type="PIRSF" id="PIRSF000497">
    <property type="entry name" value="MAT"/>
    <property type="match status" value="1"/>
</dbReference>
<dbReference type="InterPro" id="IPR022636">
    <property type="entry name" value="S-AdoMet_synthetase_sfam"/>
</dbReference>
<reference evidence="17" key="1">
    <citation type="journal article" date="2019" name="Int. J. Syst. Evol. Microbiol.">
        <title>The Global Catalogue of Microorganisms (GCM) 10K type strain sequencing project: providing services to taxonomists for standard genome sequencing and annotation.</title>
        <authorList>
            <consortium name="The Broad Institute Genomics Platform"/>
            <consortium name="The Broad Institute Genome Sequencing Center for Infectious Disease"/>
            <person name="Wu L."/>
            <person name="Ma J."/>
        </authorList>
    </citation>
    <scope>NUCLEOTIDE SEQUENCE [LARGE SCALE GENOMIC DNA]</scope>
    <source>
        <strain evidence="17">CGMCC 4.7400</strain>
    </source>
</reference>
<dbReference type="Proteomes" id="UP001597023">
    <property type="component" value="Unassembled WGS sequence"/>
</dbReference>
<evidence type="ECO:0000256" key="3">
    <source>
        <dbReference type="ARBA" id="ARBA00022563"/>
    </source>
</evidence>
<evidence type="ECO:0000256" key="5">
    <source>
        <dbReference type="ARBA" id="ARBA00022723"/>
    </source>
</evidence>
<keyword evidence="5 10" id="KW-0479">Metal-binding</keyword>
<dbReference type="InterPro" id="IPR002133">
    <property type="entry name" value="S-AdoMet_synthetase"/>
</dbReference>
<evidence type="ECO:0000256" key="10">
    <source>
        <dbReference type="HAMAP-Rule" id="MF_00086"/>
    </source>
</evidence>
<feature type="region of interest" description="Flexible loop" evidence="10">
    <location>
        <begin position="99"/>
        <end position="109"/>
    </location>
</feature>
<feature type="binding site" description="in other chain" evidence="10">
    <location>
        <position position="56"/>
    </location>
    <ligand>
        <name>L-methionine</name>
        <dbReference type="ChEBI" id="CHEBI:57844"/>
        <note>ligand shared between two neighboring subunits</note>
    </ligand>
</feature>
<feature type="domain" description="S-adenosylmethionine synthetase N-terminal" evidence="13">
    <location>
        <begin position="4"/>
        <end position="101"/>
    </location>
</feature>
<feature type="domain" description="S-adenosylmethionine synthetase central" evidence="14">
    <location>
        <begin position="129"/>
        <end position="252"/>
    </location>
</feature>
<dbReference type="CDD" id="cd18079">
    <property type="entry name" value="S-AdoMet_synt"/>
    <property type="match status" value="1"/>
</dbReference>
<feature type="domain" description="S-adenosylmethionine synthetase C-terminal" evidence="15">
    <location>
        <begin position="254"/>
        <end position="392"/>
    </location>
</feature>
<dbReference type="Pfam" id="PF00438">
    <property type="entry name" value="S-AdoMet_synt_N"/>
    <property type="match status" value="1"/>
</dbReference>
<feature type="binding site" description="in other chain" evidence="10">
    <location>
        <begin position="178"/>
        <end position="180"/>
    </location>
    <ligand>
        <name>ATP</name>
        <dbReference type="ChEBI" id="CHEBI:30616"/>
        <note>ligand shared between two neighboring subunits</note>
    </ligand>
</feature>
<dbReference type="HAMAP" id="MF_00086">
    <property type="entry name" value="S_AdoMet_synth1"/>
    <property type="match status" value="1"/>
</dbReference>
<comment type="catalytic activity">
    <reaction evidence="10">
        <text>L-methionine + ATP + H2O = S-adenosyl-L-methionine + phosphate + diphosphate</text>
        <dbReference type="Rhea" id="RHEA:21080"/>
        <dbReference type="ChEBI" id="CHEBI:15377"/>
        <dbReference type="ChEBI" id="CHEBI:30616"/>
        <dbReference type="ChEBI" id="CHEBI:33019"/>
        <dbReference type="ChEBI" id="CHEBI:43474"/>
        <dbReference type="ChEBI" id="CHEBI:57844"/>
        <dbReference type="ChEBI" id="CHEBI:59789"/>
        <dbReference type="EC" id="2.5.1.6"/>
    </reaction>
</comment>
<comment type="similarity">
    <text evidence="2 10 12">Belongs to the AdoMet synthase family.</text>
</comment>
<name>A0ABW2WID6_9ACTN</name>
<feature type="binding site" evidence="10">
    <location>
        <position position="17"/>
    </location>
    <ligand>
        <name>Mg(2+)</name>
        <dbReference type="ChEBI" id="CHEBI:18420"/>
    </ligand>
</feature>
<evidence type="ECO:0000259" key="14">
    <source>
        <dbReference type="Pfam" id="PF02772"/>
    </source>
</evidence>
<keyword evidence="17" id="KW-1185">Reference proteome</keyword>
<dbReference type="NCBIfam" id="TIGR01034">
    <property type="entry name" value="metK"/>
    <property type="match status" value="1"/>
</dbReference>
<keyword evidence="3 10" id="KW-0554">One-carbon metabolism</keyword>
<keyword evidence="10" id="KW-0963">Cytoplasm</keyword>
<feature type="binding site" evidence="10">
    <location>
        <position position="283"/>
    </location>
    <ligand>
        <name>ATP</name>
        <dbReference type="ChEBI" id="CHEBI:30616"/>
        <note>ligand shared between two neighboring subunits</note>
    </ligand>
</feature>
<feature type="binding site" description="in other chain" evidence="10">
    <location>
        <begin position="266"/>
        <end position="267"/>
    </location>
    <ligand>
        <name>ATP</name>
        <dbReference type="ChEBI" id="CHEBI:30616"/>
        <note>ligand shared between two neighboring subunits</note>
    </ligand>
</feature>
<proteinExistence type="inferred from homology"/>
<evidence type="ECO:0000313" key="17">
    <source>
        <dbReference type="Proteomes" id="UP001597023"/>
    </source>
</evidence>
<organism evidence="16 17">
    <name type="scientific">Streptomyces flavalbus</name>
    <dbReference type="NCBI Taxonomy" id="2665155"/>
    <lineage>
        <taxon>Bacteria</taxon>
        <taxon>Bacillati</taxon>
        <taxon>Actinomycetota</taxon>
        <taxon>Actinomycetes</taxon>
        <taxon>Kitasatosporales</taxon>
        <taxon>Streptomycetaceae</taxon>
        <taxon>Streptomyces</taxon>
    </lineage>
</organism>
<dbReference type="PANTHER" id="PTHR11964">
    <property type="entry name" value="S-ADENOSYLMETHIONINE SYNTHETASE"/>
    <property type="match status" value="1"/>
</dbReference>
<dbReference type="Gene3D" id="3.30.300.10">
    <property type="match status" value="3"/>
</dbReference>
<feature type="binding site" description="in other chain" evidence="10">
    <location>
        <begin position="251"/>
        <end position="252"/>
    </location>
    <ligand>
        <name>ATP</name>
        <dbReference type="ChEBI" id="CHEBI:30616"/>
        <note>ligand shared between two neighboring subunits</note>
    </ligand>
</feature>
<feature type="binding site" description="in other chain" evidence="10">
    <location>
        <position position="15"/>
    </location>
    <ligand>
        <name>ATP</name>
        <dbReference type="ChEBI" id="CHEBI:30616"/>
        <note>ligand shared between two neighboring subunits</note>
    </ligand>
</feature>
<dbReference type="PROSITE" id="PS00377">
    <property type="entry name" value="ADOMET_SYNTHASE_2"/>
    <property type="match status" value="1"/>
</dbReference>
<feature type="binding site" evidence="10">
    <location>
        <position position="287"/>
    </location>
    <ligand>
        <name>ATP</name>
        <dbReference type="ChEBI" id="CHEBI:30616"/>
        <note>ligand shared between two neighboring subunits</note>
    </ligand>
</feature>
<accession>A0ABW2WID6</accession>
<evidence type="ECO:0000313" key="16">
    <source>
        <dbReference type="EMBL" id="MFD0319280.1"/>
    </source>
</evidence>
<evidence type="ECO:0000256" key="8">
    <source>
        <dbReference type="ARBA" id="ARBA00022842"/>
    </source>
</evidence>
<gene>
    <name evidence="10 16" type="primary">metK</name>
    <name evidence="16" type="ORF">ACFQZ6_34705</name>
</gene>
<comment type="cofactor">
    <cofactor evidence="10">
        <name>K(+)</name>
        <dbReference type="ChEBI" id="CHEBI:29103"/>
    </cofactor>
    <text evidence="10">Binds 1 potassium ion per subunit.</text>
</comment>
<dbReference type="PROSITE" id="PS00376">
    <property type="entry name" value="ADOMET_SYNTHASE_1"/>
    <property type="match status" value="1"/>
</dbReference>
<comment type="pathway">
    <text evidence="1 10">Amino-acid biosynthesis; S-adenosyl-L-methionine biosynthesis; S-adenosyl-L-methionine from L-methionine: step 1/1.</text>
</comment>
<evidence type="ECO:0000256" key="12">
    <source>
        <dbReference type="RuleBase" id="RU004462"/>
    </source>
</evidence>
<evidence type="ECO:0000256" key="11">
    <source>
        <dbReference type="RuleBase" id="RU000542"/>
    </source>
</evidence>
<feature type="binding site" description="in other chain" evidence="10">
    <location>
        <position position="291"/>
    </location>
    <ligand>
        <name>L-methionine</name>
        <dbReference type="ChEBI" id="CHEBI:57844"/>
        <note>ligand shared between two neighboring subunits</note>
    </ligand>
</feature>
<dbReference type="RefSeq" id="WP_381617647.1">
    <property type="nucleotide sequence ID" value="NZ_JBHTEB010000001.1"/>
</dbReference>
<comment type="subcellular location">
    <subcellularLocation>
        <location evidence="10 11">Cytoplasm</location>
    </subcellularLocation>
</comment>
<sequence>MSRRLFTSESVTEGHPDKIADQISDAVLDALLRQDPASRVAVETLITTGQVHIAGEVTTSAYVDIATLVRETILAIGYDSSAKGFDGASCGVSVSIGAQSPDIAQGVDTAYETRVAGASHDEADALDRQGAGDQGLMFGYASDETPTLMPLPIELAHRLARRLTEVRKDGTVPYLRPDGKTQVTIEYLGSRPVRLDTVVVSSQHASDIDLDGLLTPDIRQHVVEPVLTQLAEDGMKLETDDYRLLVNPTGRFEIGGPMGDAGLTGRKIIIDTYGGMARHGGGAFSGKDPSKVDRSAAYAMRWVAKNVVAAGLASRCEVQVAYAIGKAEPVGLFVETFGTHTVPVSKIEDAITAVFDLRPAALIRDLDLLRPIYAQSAAYGHFGRELPDFTWEHTNRADALRKAVRAG</sequence>
<comment type="cofactor">
    <cofactor evidence="10">
        <name>Mg(2+)</name>
        <dbReference type="ChEBI" id="CHEBI:18420"/>
    </cofactor>
    <text evidence="10">Binds 2 divalent ions per subunit.</text>
</comment>
<protein>
    <recommendedName>
        <fullName evidence="10">S-adenosylmethionine synthase</fullName>
        <shortName evidence="10">AdoMet synthase</shortName>
        <ecNumber evidence="10">2.5.1.6</ecNumber>
    </recommendedName>
    <alternativeName>
        <fullName evidence="10">MAT</fullName>
    </alternativeName>
    <alternativeName>
        <fullName evidence="10">Methionine adenosyltransferase</fullName>
    </alternativeName>
</protein>
<evidence type="ECO:0000259" key="13">
    <source>
        <dbReference type="Pfam" id="PF00438"/>
    </source>
</evidence>
<dbReference type="InterPro" id="IPR022630">
    <property type="entry name" value="S-AdoMet_synt_C"/>
</dbReference>
<keyword evidence="8 10" id="KW-0460">Magnesium</keyword>
<evidence type="ECO:0000256" key="1">
    <source>
        <dbReference type="ARBA" id="ARBA00005224"/>
    </source>
</evidence>
<evidence type="ECO:0000256" key="4">
    <source>
        <dbReference type="ARBA" id="ARBA00022679"/>
    </source>
</evidence>
<keyword evidence="9 10" id="KW-0630">Potassium</keyword>
<feature type="binding site" evidence="10">
    <location>
        <position position="260"/>
    </location>
    <ligand>
        <name>ATP</name>
        <dbReference type="ChEBI" id="CHEBI:30616"/>
        <note>ligand shared between two neighboring subunits</note>
    </ligand>
</feature>
<dbReference type="EC" id="2.5.1.6" evidence="10"/>
<keyword evidence="6 10" id="KW-0547">Nucleotide-binding</keyword>
<evidence type="ECO:0000256" key="7">
    <source>
        <dbReference type="ARBA" id="ARBA00022840"/>
    </source>
</evidence>
<dbReference type="Pfam" id="PF02773">
    <property type="entry name" value="S-AdoMet_synt_C"/>
    <property type="match status" value="1"/>
</dbReference>
<comment type="function">
    <text evidence="10">Catalyzes the formation of S-adenosylmethionine (AdoMet) from methionine and ATP. The overall synthetic reaction is composed of two sequential steps, AdoMet formation and the subsequent tripolyphosphate hydrolysis which occurs prior to release of AdoMet from the enzyme.</text>
</comment>
<dbReference type="GO" id="GO:0004478">
    <property type="term" value="F:methionine adenosyltransferase activity"/>
    <property type="evidence" value="ECO:0007669"/>
    <property type="project" value="UniProtKB-EC"/>
</dbReference>
<comment type="subunit">
    <text evidence="10">Homotetramer; dimer of dimers.</text>
</comment>
<evidence type="ECO:0000256" key="2">
    <source>
        <dbReference type="ARBA" id="ARBA00009685"/>
    </source>
</evidence>
<evidence type="ECO:0000256" key="6">
    <source>
        <dbReference type="ARBA" id="ARBA00022741"/>
    </source>
</evidence>
<comment type="caution">
    <text evidence="16">The sequence shown here is derived from an EMBL/GenBank/DDBJ whole genome shotgun (WGS) entry which is preliminary data.</text>
</comment>
<evidence type="ECO:0000256" key="9">
    <source>
        <dbReference type="ARBA" id="ARBA00022958"/>
    </source>
</evidence>